<protein>
    <submittedName>
        <fullName evidence="1">Uncharacterized protein</fullName>
    </submittedName>
</protein>
<name>A0A9P7D1P3_9AGAM</name>
<dbReference type="EMBL" id="JABBWD010000028">
    <property type="protein sequence ID" value="KAG1776234.1"/>
    <property type="molecule type" value="Genomic_DNA"/>
</dbReference>
<sequence>MNRIQNVFHHFSLVRVDDINQFVGNHTGDSIQVQWVNEPNRVDRDRARLFFPRVDMFMRTYPVLGVAHNEFEVLQFDQQPDGSYVIRSGSDNVNRLVLNHPAGPLTIEPAPLVDAPDFNKQFWRLVGPQPEFIIQNVLNARSIAVIEDPANPDNCIVVSHAETDEGSPFLLQSMSMGRVTLYNIESIQYITIDPAQNQVKCADNEEAAHVFQLDLQDNGSYVIHADGDNTNRLVLNDANQVTNEPAPPPDAPNFEKQFWRLIAP</sequence>
<comment type="caution">
    <text evidence="1">The sequence shown here is derived from an EMBL/GenBank/DDBJ whole genome shotgun (WGS) entry which is preliminary data.</text>
</comment>
<evidence type="ECO:0000313" key="2">
    <source>
        <dbReference type="Proteomes" id="UP000714275"/>
    </source>
</evidence>
<gene>
    <name evidence="1" type="ORF">EV702DRAFT_1111225</name>
</gene>
<proteinExistence type="predicted"/>
<keyword evidence="2" id="KW-1185">Reference proteome</keyword>
<dbReference type="AlphaFoldDB" id="A0A9P7D1P3"/>
<dbReference type="Proteomes" id="UP000714275">
    <property type="component" value="Unassembled WGS sequence"/>
</dbReference>
<reference evidence="1" key="1">
    <citation type="journal article" date="2020" name="New Phytol.">
        <title>Comparative genomics reveals dynamic genome evolution in host specialist ectomycorrhizal fungi.</title>
        <authorList>
            <person name="Lofgren L.A."/>
            <person name="Nguyen N.H."/>
            <person name="Vilgalys R."/>
            <person name="Ruytinx J."/>
            <person name="Liao H.L."/>
            <person name="Branco S."/>
            <person name="Kuo A."/>
            <person name="LaButti K."/>
            <person name="Lipzen A."/>
            <person name="Andreopoulos W."/>
            <person name="Pangilinan J."/>
            <person name="Riley R."/>
            <person name="Hundley H."/>
            <person name="Na H."/>
            <person name="Barry K."/>
            <person name="Grigoriev I.V."/>
            <person name="Stajich J.E."/>
            <person name="Kennedy P.G."/>
        </authorList>
    </citation>
    <scope>NUCLEOTIDE SEQUENCE</scope>
    <source>
        <strain evidence="1">DOB743</strain>
    </source>
</reference>
<accession>A0A9P7D1P3</accession>
<evidence type="ECO:0000313" key="1">
    <source>
        <dbReference type="EMBL" id="KAG1776234.1"/>
    </source>
</evidence>
<dbReference type="OrthoDB" id="2614759at2759"/>
<organism evidence="1 2">
    <name type="scientific">Suillus placidus</name>
    <dbReference type="NCBI Taxonomy" id="48579"/>
    <lineage>
        <taxon>Eukaryota</taxon>
        <taxon>Fungi</taxon>
        <taxon>Dikarya</taxon>
        <taxon>Basidiomycota</taxon>
        <taxon>Agaricomycotina</taxon>
        <taxon>Agaricomycetes</taxon>
        <taxon>Agaricomycetidae</taxon>
        <taxon>Boletales</taxon>
        <taxon>Suillineae</taxon>
        <taxon>Suillaceae</taxon>
        <taxon>Suillus</taxon>
    </lineage>
</organism>